<accession>A0A451AFJ8</accession>
<reference evidence="2" key="1">
    <citation type="submission" date="2019-02" db="EMBL/GenBank/DDBJ databases">
        <authorList>
            <person name="Gruber-Vodicka R. H."/>
            <person name="Seah K. B. B."/>
        </authorList>
    </citation>
    <scope>NUCLEOTIDE SEQUENCE</scope>
    <source>
        <strain evidence="2">BECK_BY1</strain>
    </source>
</reference>
<dbReference type="AlphaFoldDB" id="A0A451AFJ8"/>
<proteinExistence type="predicted"/>
<sequence>MVKESLEGIHEYFIRLENGKELDLDTWEGLLPGRFQTHPFFFFNACKVGQSHRVANIVDGWGITMIETGASGYIGPLWPIGDKGAADFGIHLYNSLYEELEKNSTVTVSDILRKTRERFRETGDPTYLSYIFYGDPNFRFVR</sequence>
<protein>
    <submittedName>
        <fullName evidence="2">Peptidase family C25</fullName>
    </submittedName>
</protein>
<organism evidence="2">
    <name type="scientific">Candidatus Kentrum sp. TUN</name>
    <dbReference type="NCBI Taxonomy" id="2126343"/>
    <lineage>
        <taxon>Bacteria</taxon>
        <taxon>Pseudomonadati</taxon>
        <taxon>Pseudomonadota</taxon>
        <taxon>Gammaproteobacteria</taxon>
        <taxon>Candidatus Kentrum</taxon>
    </lineage>
</organism>
<name>A0A451AFJ8_9GAMM</name>
<evidence type="ECO:0000259" key="1">
    <source>
        <dbReference type="Pfam" id="PF01364"/>
    </source>
</evidence>
<dbReference type="Gene3D" id="3.40.50.1460">
    <property type="match status" value="1"/>
</dbReference>
<dbReference type="Pfam" id="PF01364">
    <property type="entry name" value="Peptidase_C25"/>
    <property type="match status" value="1"/>
</dbReference>
<evidence type="ECO:0000313" key="2">
    <source>
        <dbReference type="EMBL" id="VFK64803.1"/>
    </source>
</evidence>
<dbReference type="EMBL" id="CAADFX010000290">
    <property type="protein sequence ID" value="VFK64803.1"/>
    <property type="molecule type" value="Genomic_DNA"/>
</dbReference>
<feature type="domain" description="Gingipain" evidence="1">
    <location>
        <begin position="38"/>
        <end position="139"/>
    </location>
</feature>
<dbReference type="InterPro" id="IPR001769">
    <property type="entry name" value="Gingipain"/>
</dbReference>
<dbReference type="GO" id="GO:0006508">
    <property type="term" value="P:proteolysis"/>
    <property type="evidence" value="ECO:0007669"/>
    <property type="project" value="InterPro"/>
</dbReference>
<gene>
    <name evidence="2" type="ORF">BECKTUN1418D_GA0071000_12901</name>
</gene>
<dbReference type="GO" id="GO:0008234">
    <property type="term" value="F:cysteine-type peptidase activity"/>
    <property type="evidence" value="ECO:0007669"/>
    <property type="project" value="InterPro"/>
</dbReference>